<dbReference type="SUPFAM" id="SSF53474">
    <property type="entry name" value="alpha/beta-Hydrolases"/>
    <property type="match status" value="1"/>
</dbReference>
<dbReference type="EMBL" id="CP040871">
    <property type="protein sequence ID" value="QDA57162.1"/>
    <property type="molecule type" value="Genomic_DNA"/>
</dbReference>
<keyword evidence="2" id="KW-0378">Hydrolase</keyword>
<protein>
    <submittedName>
        <fullName evidence="2">Alpha/beta hydrolase</fullName>
    </submittedName>
</protein>
<dbReference type="InterPro" id="IPR029058">
    <property type="entry name" value="AB_hydrolase_fold"/>
</dbReference>
<dbReference type="Gene3D" id="3.40.50.1820">
    <property type="entry name" value="alpha/beta hydrolase"/>
    <property type="match status" value="1"/>
</dbReference>
<accession>A0A5B7ZTP3</accession>
<gene>
    <name evidence="2" type="ORF">FHQ07_07465</name>
</gene>
<dbReference type="Pfam" id="PF12697">
    <property type="entry name" value="Abhydrolase_6"/>
    <property type="match status" value="1"/>
</dbReference>
<dbReference type="Proteomes" id="UP000308149">
    <property type="component" value="Chromosome"/>
</dbReference>
<proteinExistence type="predicted"/>
<dbReference type="GO" id="GO:0046464">
    <property type="term" value="P:acylglycerol catabolic process"/>
    <property type="evidence" value="ECO:0007669"/>
    <property type="project" value="TreeGrafter"/>
</dbReference>
<evidence type="ECO:0000313" key="3">
    <source>
        <dbReference type="Proteomes" id="UP000308149"/>
    </source>
</evidence>
<reference evidence="2 3" key="1">
    <citation type="submission" date="2019-06" db="EMBL/GenBank/DDBJ databases">
        <title>Thermomonas aquatica sp. nov., isolated from an industrial wastewater treatment plant.</title>
        <authorList>
            <person name="Jeon J.H."/>
            <person name="Park D.-S."/>
        </authorList>
    </citation>
    <scope>NUCLEOTIDE SEQUENCE [LARGE SCALE GENOMIC DNA]</scope>
    <source>
        <strain evidence="2 3">SY21</strain>
    </source>
</reference>
<keyword evidence="3" id="KW-1185">Reference proteome</keyword>
<dbReference type="PANTHER" id="PTHR43798">
    <property type="entry name" value="MONOACYLGLYCEROL LIPASE"/>
    <property type="match status" value="1"/>
</dbReference>
<dbReference type="PRINTS" id="PR00111">
    <property type="entry name" value="ABHYDROLASE"/>
</dbReference>
<name>A0A5B7ZTP3_9GAMM</name>
<dbReference type="PANTHER" id="PTHR43798:SF5">
    <property type="entry name" value="MONOACYLGLYCEROL LIPASE ABHD6"/>
    <property type="match status" value="1"/>
</dbReference>
<organism evidence="2 3">
    <name type="scientific">Thermomonas aquatica</name>
    <dbReference type="NCBI Taxonomy" id="2202149"/>
    <lineage>
        <taxon>Bacteria</taxon>
        <taxon>Pseudomonadati</taxon>
        <taxon>Pseudomonadota</taxon>
        <taxon>Gammaproteobacteria</taxon>
        <taxon>Lysobacterales</taxon>
        <taxon>Lysobacteraceae</taxon>
        <taxon>Thermomonas</taxon>
    </lineage>
</organism>
<sequence>MPSRKKLAAVTLVTAVLGVGVGVAYDPYLLVRAQFERQRLNAGLDHGDVVVAGHRWVYAVADDAPRGAATIVMLHGFTGSKENWYPLADRLRGRYRMLVPDLPGWGESERKADADYGFVAQSERVADFIRAMSPGKPVVLLGHSMGGGIAALVAARHPGLVAKVGLLNAAGVRFNENQFGLDVLAGKNPFGVDDAASLQRYIDIVFHREAAKPWIPWPASRGLIARRKDDAAFEQAVLERIGRGPEQFLPGQDAANIRQPALLLWGRQDAVIDPSALALYAAQMPQARAVLVDDAGHMALMEQPREVADAVVALIERQ</sequence>
<dbReference type="RefSeq" id="WP_139716214.1">
    <property type="nucleotide sequence ID" value="NZ_CP040871.1"/>
</dbReference>
<evidence type="ECO:0000259" key="1">
    <source>
        <dbReference type="Pfam" id="PF12697"/>
    </source>
</evidence>
<evidence type="ECO:0000313" key="2">
    <source>
        <dbReference type="EMBL" id="QDA57162.1"/>
    </source>
</evidence>
<dbReference type="AlphaFoldDB" id="A0A5B7ZTP3"/>
<dbReference type="GO" id="GO:0047372">
    <property type="term" value="F:monoacylglycerol lipase activity"/>
    <property type="evidence" value="ECO:0007669"/>
    <property type="project" value="TreeGrafter"/>
</dbReference>
<dbReference type="GO" id="GO:0016020">
    <property type="term" value="C:membrane"/>
    <property type="evidence" value="ECO:0007669"/>
    <property type="project" value="TreeGrafter"/>
</dbReference>
<feature type="domain" description="AB hydrolase-1" evidence="1">
    <location>
        <begin position="71"/>
        <end position="310"/>
    </location>
</feature>
<dbReference type="InterPro" id="IPR050266">
    <property type="entry name" value="AB_hydrolase_sf"/>
</dbReference>
<dbReference type="OrthoDB" id="2086224at2"/>
<dbReference type="KEGG" id="thes:FHQ07_07465"/>
<dbReference type="InterPro" id="IPR000073">
    <property type="entry name" value="AB_hydrolase_1"/>
</dbReference>